<dbReference type="Pfam" id="PF00571">
    <property type="entry name" value="CBS"/>
    <property type="match status" value="2"/>
</dbReference>
<dbReference type="InterPro" id="IPR019862">
    <property type="entry name" value="Motility-assoc_prot_GldE"/>
</dbReference>
<feature type="transmembrane region" description="Helical" evidence="11">
    <location>
        <begin position="20"/>
        <end position="44"/>
    </location>
</feature>
<dbReference type="SMART" id="SM01091">
    <property type="entry name" value="CorC_HlyC"/>
    <property type="match status" value="1"/>
</dbReference>
<dbReference type="GO" id="GO:0005886">
    <property type="term" value="C:plasma membrane"/>
    <property type="evidence" value="ECO:0007669"/>
    <property type="project" value="UniProtKB-SubCell"/>
</dbReference>
<dbReference type="CDD" id="cd04590">
    <property type="entry name" value="CBS_pair_CorC_HlyC_assoc"/>
    <property type="match status" value="1"/>
</dbReference>
<feature type="domain" description="CBS" evidence="12">
    <location>
        <begin position="230"/>
        <end position="290"/>
    </location>
</feature>
<evidence type="ECO:0000256" key="4">
    <source>
        <dbReference type="ARBA" id="ARBA00022692"/>
    </source>
</evidence>
<dbReference type="AlphaFoldDB" id="A0A4Q0XM35"/>
<dbReference type="OrthoDB" id="9798188at2"/>
<name>A0A4Q0XM35_9FLAO</name>
<keyword evidence="5" id="KW-0677">Repeat</keyword>
<keyword evidence="7 9" id="KW-0129">CBS domain</keyword>
<dbReference type="Gene3D" id="3.30.465.10">
    <property type="match status" value="1"/>
</dbReference>
<feature type="domain" description="CBS" evidence="12">
    <location>
        <begin position="293"/>
        <end position="350"/>
    </location>
</feature>
<keyword evidence="4 10" id="KW-0812">Transmembrane</keyword>
<evidence type="ECO:0000256" key="5">
    <source>
        <dbReference type="ARBA" id="ARBA00022737"/>
    </source>
</evidence>
<sequence>MDPEPTLLLIIQSSENLEFIIGVILIVVLLACSALISGAEVAFFSLTRSDIDKGLEEKSTAFQIISRLLERPKKLLATILVANNFINIATVLLFATISKTIFEGRNMIVQIFNFKLDLAFIFDVVIATFLILLFGEILPKIYANRNRIKFAMFMAQPVKFLDIFFSPISLPMRSITLGIHNKLGKQKSNLSVDQLSQALELTSEHETTKEEHKILQGIVSFGNTDTKQVMRPRIDIFALNKELKYSEIIPEIIKNGYSRIPIYKETIDSVVGILYVKDLLPYIDRKQFDWTALLRDPFFVPENKKLDDLMAEFQEKKVHLAVVVDEYGGTSGIVSLEDVIEEIVGDISDEFDDDDLTYSKIDDYNYSFDGKTPLKDFYKIVNLDDDSDFENHKGEAETLAGFVLEISGIFPRRNSKINFKNYVFTIEALDKKRIKLVKFTILK</sequence>
<dbReference type="SUPFAM" id="SSF54631">
    <property type="entry name" value="CBS-domain pair"/>
    <property type="match status" value="1"/>
</dbReference>
<evidence type="ECO:0000256" key="2">
    <source>
        <dbReference type="ARBA" id="ARBA00006337"/>
    </source>
</evidence>
<keyword evidence="6 10" id="KW-1133">Transmembrane helix</keyword>
<evidence type="ECO:0000256" key="9">
    <source>
        <dbReference type="PROSITE-ProRule" id="PRU00703"/>
    </source>
</evidence>
<dbReference type="PANTHER" id="PTHR22777:SF32">
    <property type="entry name" value="UPF0053 INNER MEMBRANE PROTEIN YFJD"/>
    <property type="match status" value="1"/>
</dbReference>
<feature type="transmembrane region" description="Helical" evidence="11">
    <location>
        <begin position="118"/>
        <end position="138"/>
    </location>
</feature>
<dbReference type="Pfam" id="PF03471">
    <property type="entry name" value="CorC_HlyC"/>
    <property type="match status" value="1"/>
</dbReference>
<evidence type="ECO:0000259" key="13">
    <source>
        <dbReference type="PROSITE" id="PS51846"/>
    </source>
</evidence>
<feature type="domain" description="CNNM transmembrane" evidence="13">
    <location>
        <begin position="15"/>
        <end position="211"/>
    </location>
</feature>
<gene>
    <name evidence="14" type="primary">gldE</name>
    <name evidence="14" type="ORF">ESZ48_00485</name>
</gene>
<dbReference type="InterPro" id="IPR005170">
    <property type="entry name" value="Transptr-assoc_dom"/>
</dbReference>
<evidence type="ECO:0000256" key="6">
    <source>
        <dbReference type="ARBA" id="ARBA00022989"/>
    </source>
</evidence>
<dbReference type="SMART" id="SM00116">
    <property type="entry name" value="CBS"/>
    <property type="match status" value="2"/>
</dbReference>
<keyword evidence="3" id="KW-1003">Cell membrane</keyword>
<evidence type="ECO:0000256" key="7">
    <source>
        <dbReference type="ARBA" id="ARBA00023122"/>
    </source>
</evidence>
<dbReference type="PROSITE" id="PS51371">
    <property type="entry name" value="CBS"/>
    <property type="match status" value="2"/>
</dbReference>
<evidence type="ECO:0000256" key="11">
    <source>
        <dbReference type="SAM" id="Phobius"/>
    </source>
</evidence>
<dbReference type="InterPro" id="IPR046342">
    <property type="entry name" value="CBS_dom_sf"/>
</dbReference>
<evidence type="ECO:0000259" key="12">
    <source>
        <dbReference type="PROSITE" id="PS51371"/>
    </source>
</evidence>
<dbReference type="RefSeq" id="WP_129015353.1">
    <property type="nucleotide sequence ID" value="NZ_SDDZ01000001.1"/>
</dbReference>
<evidence type="ECO:0000313" key="15">
    <source>
        <dbReference type="Proteomes" id="UP000289792"/>
    </source>
</evidence>
<reference evidence="14 15" key="1">
    <citation type="submission" date="2019-01" db="EMBL/GenBank/DDBJ databases">
        <title>Genome sequence of the Antarctic species Gelidibacter gilvus ACAM 158(T).</title>
        <authorList>
            <person name="Bowman J.P."/>
        </authorList>
    </citation>
    <scope>NUCLEOTIDE SEQUENCE [LARGE SCALE GENOMIC DNA]</scope>
    <source>
        <strain evidence="14 15">IC158</strain>
    </source>
</reference>
<dbReference type="InterPro" id="IPR036318">
    <property type="entry name" value="FAD-bd_PCMH-like_sf"/>
</dbReference>
<accession>A0A4Q0XM35</accession>
<dbReference type="EMBL" id="SDDZ01000001">
    <property type="protein sequence ID" value="RXJ52216.1"/>
    <property type="molecule type" value="Genomic_DNA"/>
</dbReference>
<feature type="transmembrane region" description="Helical" evidence="11">
    <location>
        <begin position="75"/>
        <end position="98"/>
    </location>
</feature>
<dbReference type="InterPro" id="IPR002550">
    <property type="entry name" value="CNNM"/>
</dbReference>
<dbReference type="SUPFAM" id="SSF56176">
    <property type="entry name" value="FAD-binding/transporter-associated domain-like"/>
    <property type="match status" value="1"/>
</dbReference>
<dbReference type="Proteomes" id="UP000289792">
    <property type="component" value="Unassembled WGS sequence"/>
</dbReference>
<dbReference type="NCBIfam" id="TIGR03520">
    <property type="entry name" value="GldE"/>
    <property type="match status" value="1"/>
</dbReference>
<protein>
    <submittedName>
        <fullName evidence="14">Gliding motility-associated protein GldE</fullName>
    </submittedName>
</protein>
<dbReference type="InterPro" id="IPR044751">
    <property type="entry name" value="Ion_transp-like_CBS"/>
</dbReference>
<dbReference type="PANTHER" id="PTHR22777">
    <property type="entry name" value="HEMOLYSIN-RELATED"/>
    <property type="match status" value="1"/>
</dbReference>
<comment type="caution">
    <text evidence="14">The sequence shown here is derived from an EMBL/GenBank/DDBJ whole genome shotgun (WGS) entry which is preliminary data.</text>
</comment>
<dbReference type="InterPro" id="IPR016169">
    <property type="entry name" value="FAD-bd_PCMH_sub2"/>
</dbReference>
<evidence type="ECO:0000256" key="1">
    <source>
        <dbReference type="ARBA" id="ARBA00004651"/>
    </source>
</evidence>
<dbReference type="Pfam" id="PF01595">
    <property type="entry name" value="CNNM"/>
    <property type="match status" value="1"/>
</dbReference>
<proteinExistence type="inferred from homology"/>
<evidence type="ECO:0000256" key="8">
    <source>
        <dbReference type="ARBA" id="ARBA00023136"/>
    </source>
</evidence>
<keyword evidence="15" id="KW-1185">Reference proteome</keyword>
<comment type="subcellular location">
    <subcellularLocation>
        <location evidence="1">Cell membrane</location>
        <topology evidence="1">Multi-pass membrane protein</topology>
    </subcellularLocation>
</comment>
<dbReference type="Gene3D" id="3.10.580.10">
    <property type="entry name" value="CBS-domain"/>
    <property type="match status" value="1"/>
</dbReference>
<organism evidence="14 15">
    <name type="scientific">Gelidibacter gilvus</name>
    <dbReference type="NCBI Taxonomy" id="59602"/>
    <lineage>
        <taxon>Bacteria</taxon>
        <taxon>Pseudomonadati</taxon>
        <taxon>Bacteroidota</taxon>
        <taxon>Flavobacteriia</taxon>
        <taxon>Flavobacteriales</taxon>
        <taxon>Flavobacteriaceae</taxon>
        <taxon>Gelidibacter</taxon>
    </lineage>
</organism>
<keyword evidence="8 10" id="KW-0472">Membrane</keyword>
<dbReference type="FunFam" id="3.10.580.10:FF:000002">
    <property type="entry name" value="Magnesium/cobalt efflux protein CorC"/>
    <property type="match status" value="1"/>
</dbReference>
<evidence type="ECO:0000313" key="14">
    <source>
        <dbReference type="EMBL" id="RXJ52216.1"/>
    </source>
</evidence>
<evidence type="ECO:0000256" key="10">
    <source>
        <dbReference type="PROSITE-ProRule" id="PRU01193"/>
    </source>
</evidence>
<comment type="similarity">
    <text evidence="2">Belongs to the UPF0053 family.</text>
</comment>
<dbReference type="PROSITE" id="PS51846">
    <property type="entry name" value="CNNM"/>
    <property type="match status" value="1"/>
</dbReference>
<dbReference type="InterPro" id="IPR000644">
    <property type="entry name" value="CBS_dom"/>
</dbReference>
<evidence type="ECO:0000256" key="3">
    <source>
        <dbReference type="ARBA" id="ARBA00022475"/>
    </source>
</evidence>
<dbReference type="GO" id="GO:0050660">
    <property type="term" value="F:flavin adenine dinucleotide binding"/>
    <property type="evidence" value="ECO:0007669"/>
    <property type="project" value="InterPro"/>
</dbReference>